<organism evidence="1 2">
    <name type="scientific">Mesorhabditis spiculigera</name>
    <dbReference type="NCBI Taxonomy" id="96644"/>
    <lineage>
        <taxon>Eukaryota</taxon>
        <taxon>Metazoa</taxon>
        <taxon>Ecdysozoa</taxon>
        <taxon>Nematoda</taxon>
        <taxon>Chromadorea</taxon>
        <taxon>Rhabditida</taxon>
        <taxon>Rhabditina</taxon>
        <taxon>Rhabditomorpha</taxon>
        <taxon>Rhabditoidea</taxon>
        <taxon>Rhabditidae</taxon>
        <taxon>Mesorhabditinae</taxon>
        <taxon>Mesorhabditis</taxon>
    </lineage>
</organism>
<accession>A0AA36FR53</accession>
<feature type="non-terminal residue" evidence="1">
    <location>
        <position position="118"/>
    </location>
</feature>
<keyword evidence="2" id="KW-1185">Reference proteome</keyword>
<evidence type="ECO:0000313" key="1">
    <source>
        <dbReference type="EMBL" id="CAJ0564065.1"/>
    </source>
</evidence>
<proteinExistence type="predicted"/>
<comment type="caution">
    <text evidence="1">The sequence shown here is derived from an EMBL/GenBank/DDBJ whole genome shotgun (WGS) entry which is preliminary data.</text>
</comment>
<dbReference type="AlphaFoldDB" id="A0AA36FR53"/>
<dbReference type="Proteomes" id="UP001177023">
    <property type="component" value="Unassembled WGS sequence"/>
</dbReference>
<protein>
    <submittedName>
        <fullName evidence="1">Uncharacterized protein</fullName>
    </submittedName>
</protein>
<sequence>MDFYGADDFDGQFAVGARMMIAEWLKGEREIWWIGLLPLRGGPVAKGEEAAELFERFPRLHDDNYKQTYYRIERDDGMVLVVQHYQAMGSIYIYGLPENYQGRRHCQSIHNFLYKVED</sequence>
<gene>
    <name evidence="1" type="ORF">MSPICULIGERA_LOCUS2761</name>
</gene>
<dbReference type="EMBL" id="CATQJA010000791">
    <property type="protein sequence ID" value="CAJ0564065.1"/>
    <property type="molecule type" value="Genomic_DNA"/>
</dbReference>
<name>A0AA36FR53_9BILA</name>
<evidence type="ECO:0000313" key="2">
    <source>
        <dbReference type="Proteomes" id="UP001177023"/>
    </source>
</evidence>
<reference evidence="1" key="1">
    <citation type="submission" date="2023-06" db="EMBL/GenBank/DDBJ databases">
        <authorList>
            <person name="Delattre M."/>
        </authorList>
    </citation>
    <scope>NUCLEOTIDE SEQUENCE</scope>
    <source>
        <strain evidence="1">AF72</strain>
    </source>
</reference>